<sequence length="320" mass="33695">MTTTTTLPHHRMSDATLGLWLGLVGVVVFALTLPMTRLATGTADAPQLSPWFVTWARAALAGGLSAVYLLATRSRLPTAAERRPLLLSLAGNAIGYPLLLGWALRHVTASHAAVITALLPLATAAVAAWLMHQRARLGFWLFAVLGSALVAAYSLIRAVQAGHGFGLTWADALLLGAVLAAALGYVGGAKVTPSLGAERVISWVCVMALPLTVPGALLTWPEQPIHLSAWLALGYVGVFSMWAGFFAWFRGLALGGALRVSQTQLLQPFVSILAAVPLLGESLDAITLGFALAVVATVFMGRRMAAPIPRQPPSHPENRP</sequence>
<evidence type="ECO:0000256" key="5">
    <source>
        <dbReference type="ARBA" id="ARBA00023136"/>
    </source>
</evidence>
<protein>
    <submittedName>
        <fullName evidence="8">EamA-like transporter family protein</fullName>
    </submittedName>
</protein>
<evidence type="ECO:0000256" key="1">
    <source>
        <dbReference type="ARBA" id="ARBA00004141"/>
    </source>
</evidence>
<organism evidence="8 9">
    <name type="scientific">Hydrogenophaga pseudoflava</name>
    <name type="common">Pseudomonas carboxydoflava</name>
    <dbReference type="NCBI Taxonomy" id="47421"/>
    <lineage>
        <taxon>Bacteria</taxon>
        <taxon>Pseudomonadati</taxon>
        <taxon>Pseudomonadota</taxon>
        <taxon>Betaproteobacteria</taxon>
        <taxon>Burkholderiales</taxon>
        <taxon>Comamonadaceae</taxon>
        <taxon>Hydrogenophaga</taxon>
    </lineage>
</organism>
<proteinExistence type="inferred from homology"/>
<feature type="domain" description="EamA" evidence="7">
    <location>
        <begin position="169"/>
        <end position="300"/>
    </location>
</feature>
<feature type="transmembrane region" description="Helical" evidence="6">
    <location>
        <begin position="12"/>
        <end position="32"/>
    </location>
</feature>
<feature type="transmembrane region" description="Helical" evidence="6">
    <location>
        <begin position="200"/>
        <end position="221"/>
    </location>
</feature>
<evidence type="ECO:0000313" key="9">
    <source>
        <dbReference type="Proteomes" id="UP000293912"/>
    </source>
</evidence>
<dbReference type="Pfam" id="PF00892">
    <property type="entry name" value="EamA"/>
    <property type="match status" value="2"/>
</dbReference>
<dbReference type="PANTHER" id="PTHR32322">
    <property type="entry name" value="INNER MEMBRANE TRANSPORTER"/>
    <property type="match status" value="1"/>
</dbReference>
<feature type="transmembrane region" description="Helical" evidence="6">
    <location>
        <begin position="227"/>
        <end position="249"/>
    </location>
</feature>
<feature type="transmembrane region" description="Helical" evidence="6">
    <location>
        <begin position="52"/>
        <end position="72"/>
    </location>
</feature>
<dbReference type="GO" id="GO:0016020">
    <property type="term" value="C:membrane"/>
    <property type="evidence" value="ECO:0007669"/>
    <property type="project" value="UniProtKB-SubCell"/>
</dbReference>
<dbReference type="EMBL" id="CP037867">
    <property type="protein sequence ID" value="QBM30239.1"/>
    <property type="molecule type" value="Genomic_DNA"/>
</dbReference>
<feature type="transmembrane region" description="Helical" evidence="6">
    <location>
        <begin position="84"/>
        <end position="104"/>
    </location>
</feature>
<feature type="transmembrane region" description="Helical" evidence="6">
    <location>
        <begin position="137"/>
        <end position="156"/>
    </location>
</feature>
<feature type="domain" description="EamA" evidence="7">
    <location>
        <begin position="17"/>
        <end position="146"/>
    </location>
</feature>
<evidence type="ECO:0000256" key="4">
    <source>
        <dbReference type="ARBA" id="ARBA00022989"/>
    </source>
</evidence>
<keyword evidence="4 6" id="KW-1133">Transmembrane helix</keyword>
<evidence type="ECO:0000256" key="2">
    <source>
        <dbReference type="ARBA" id="ARBA00007362"/>
    </source>
</evidence>
<keyword evidence="9" id="KW-1185">Reference proteome</keyword>
<keyword evidence="5 6" id="KW-0472">Membrane</keyword>
<comment type="similarity">
    <text evidence="2">Belongs to the EamA transporter family.</text>
</comment>
<dbReference type="InterPro" id="IPR050638">
    <property type="entry name" value="AA-Vitamin_Transporters"/>
</dbReference>
<evidence type="ECO:0000313" key="8">
    <source>
        <dbReference type="EMBL" id="QBM30239.1"/>
    </source>
</evidence>
<dbReference type="RefSeq" id="WP_133157770.1">
    <property type="nucleotide sequence ID" value="NZ_CP037867.1"/>
</dbReference>
<evidence type="ECO:0000256" key="3">
    <source>
        <dbReference type="ARBA" id="ARBA00022692"/>
    </source>
</evidence>
<evidence type="ECO:0000259" key="7">
    <source>
        <dbReference type="Pfam" id="PF00892"/>
    </source>
</evidence>
<comment type="subcellular location">
    <subcellularLocation>
        <location evidence="1">Membrane</location>
        <topology evidence="1">Multi-pass membrane protein</topology>
    </subcellularLocation>
</comment>
<name>A0A4P6X4Q3_HYDPS</name>
<accession>A0A4P6X4Q3</accession>
<dbReference type="InterPro" id="IPR000620">
    <property type="entry name" value="EamA_dom"/>
</dbReference>
<feature type="transmembrane region" description="Helical" evidence="6">
    <location>
        <begin position="110"/>
        <end position="130"/>
    </location>
</feature>
<evidence type="ECO:0000256" key="6">
    <source>
        <dbReference type="SAM" id="Phobius"/>
    </source>
</evidence>
<dbReference type="AlphaFoldDB" id="A0A4P6X4Q3"/>
<dbReference type="SUPFAM" id="SSF103481">
    <property type="entry name" value="Multidrug resistance efflux transporter EmrE"/>
    <property type="match status" value="2"/>
</dbReference>
<reference evidence="8 9" key="1">
    <citation type="submission" date="2019-03" db="EMBL/GenBank/DDBJ databases">
        <authorList>
            <person name="Sebastian G."/>
            <person name="Baumann P."/>
            <person name="Ruckert C."/>
            <person name="Kalinowski J."/>
            <person name="Nebel B."/>
            <person name="Takors R."/>
            <person name="Blombach B."/>
        </authorList>
    </citation>
    <scope>NUCLEOTIDE SEQUENCE [LARGE SCALE GENOMIC DNA]</scope>
    <source>
        <strain evidence="8 9">DSM 1084</strain>
    </source>
</reference>
<gene>
    <name evidence="8" type="ORF">HPF_21295</name>
</gene>
<keyword evidence="3 6" id="KW-0812">Transmembrane</keyword>
<dbReference type="InterPro" id="IPR037185">
    <property type="entry name" value="EmrE-like"/>
</dbReference>
<dbReference type="Proteomes" id="UP000293912">
    <property type="component" value="Chromosome"/>
</dbReference>
<dbReference type="KEGG" id="hpse:HPF_21295"/>
<dbReference type="PANTHER" id="PTHR32322:SF2">
    <property type="entry name" value="EAMA DOMAIN-CONTAINING PROTEIN"/>
    <property type="match status" value="1"/>
</dbReference>
<feature type="transmembrane region" description="Helical" evidence="6">
    <location>
        <begin position="168"/>
        <end position="188"/>
    </location>
</feature>